<protein>
    <submittedName>
        <fullName evidence="2">Uncharacterized protein</fullName>
    </submittedName>
</protein>
<reference evidence="2 3" key="1">
    <citation type="journal article" date="2024" name="BMC Genomics">
        <title>De novo assembly and annotation of Popillia japonica's genome with initial clues to its potential as an invasive pest.</title>
        <authorList>
            <person name="Cucini C."/>
            <person name="Boschi S."/>
            <person name="Funari R."/>
            <person name="Cardaioli E."/>
            <person name="Iannotti N."/>
            <person name="Marturano G."/>
            <person name="Paoli F."/>
            <person name="Bruttini M."/>
            <person name="Carapelli A."/>
            <person name="Frati F."/>
            <person name="Nardi F."/>
        </authorList>
    </citation>
    <scope>NUCLEOTIDE SEQUENCE [LARGE SCALE GENOMIC DNA]</scope>
    <source>
        <strain evidence="2">DMR45628</strain>
    </source>
</reference>
<evidence type="ECO:0000256" key="1">
    <source>
        <dbReference type="SAM" id="MobiDB-lite"/>
    </source>
</evidence>
<evidence type="ECO:0000313" key="2">
    <source>
        <dbReference type="EMBL" id="KAK9679105.1"/>
    </source>
</evidence>
<evidence type="ECO:0000313" key="3">
    <source>
        <dbReference type="Proteomes" id="UP001458880"/>
    </source>
</evidence>
<feature type="region of interest" description="Disordered" evidence="1">
    <location>
        <begin position="1"/>
        <end position="30"/>
    </location>
</feature>
<keyword evidence="3" id="KW-1185">Reference proteome</keyword>
<organism evidence="2 3">
    <name type="scientific">Popillia japonica</name>
    <name type="common">Japanese beetle</name>
    <dbReference type="NCBI Taxonomy" id="7064"/>
    <lineage>
        <taxon>Eukaryota</taxon>
        <taxon>Metazoa</taxon>
        <taxon>Ecdysozoa</taxon>
        <taxon>Arthropoda</taxon>
        <taxon>Hexapoda</taxon>
        <taxon>Insecta</taxon>
        <taxon>Pterygota</taxon>
        <taxon>Neoptera</taxon>
        <taxon>Endopterygota</taxon>
        <taxon>Coleoptera</taxon>
        <taxon>Polyphaga</taxon>
        <taxon>Scarabaeiformia</taxon>
        <taxon>Scarabaeidae</taxon>
        <taxon>Rutelinae</taxon>
        <taxon>Popillia</taxon>
    </lineage>
</organism>
<feature type="compositionally biased region" description="Polar residues" evidence="1">
    <location>
        <begin position="7"/>
        <end position="18"/>
    </location>
</feature>
<dbReference type="AlphaFoldDB" id="A0AAW1HRY7"/>
<sequence>MELLGADTNSDTKVESTNQEMEHEEEELEQEKEIMKEEIIVGINKLKRRIWETRIILRRRRGRPRIKWDENLQRILLRKRHTLQTAKTLAVNKKEWKKLVYGI</sequence>
<dbReference type="EMBL" id="JASPKY010001091">
    <property type="protein sequence ID" value="KAK9679105.1"/>
    <property type="molecule type" value="Genomic_DNA"/>
</dbReference>
<comment type="caution">
    <text evidence="2">The sequence shown here is derived from an EMBL/GenBank/DDBJ whole genome shotgun (WGS) entry which is preliminary data.</text>
</comment>
<dbReference type="Proteomes" id="UP001458880">
    <property type="component" value="Unassembled WGS sequence"/>
</dbReference>
<name>A0AAW1HRY7_POPJA</name>
<proteinExistence type="predicted"/>
<accession>A0AAW1HRY7</accession>
<gene>
    <name evidence="2" type="ORF">QE152_g40293</name>
</gene>